<gene>
    <name evidence="2" type="ORF">CkaCkLH20_04729</name>
</gene>
<sequence>MSEQSTQLYKHFTNHENLFPSNIAARNSYKMSGKMNQDDKSRIMSGQARGGKDMSSGGFAARAQSAADKNLNAGVGGQQGGQGGKGQGGQQGQKK</sequence>
<dbReference type="AlphaFoldDB" id="A0A9P6I7E3"/>
<keyword evidence="3" id="KW-1185">Reference proteome</keyword>
<accession>A0A9P6I7E3</accession>
<dbReference type="RefSeq" id="XP_038747055.1">
    <property type="nucleotide sequence ID" value="XM_038887448.1"/>
</dbReference>
<dbReference type="EMBL" id="JAATWM020000013">
    <property type="protein sequence ID" value="KAF9877594.1"/>
    <property type="molecule type" value="Genomic_DNA"/>
</dbReference>
<reference evidence="2" key="2">
    <citation type="submission" date="2020-11" db="EMBL/GenBank/DDBJ databases">
        <title>Whole genome sequencing of Colletotrichum sp.</title>
        <authorList>
            <person name="Li H."/>
        </authorList>
    </citation>
    <scope>NUCLEOTIDE SEQUENCE</scope>
    <source>
        <strain evidence="2">CkLH20</strain>
    </source>
</reference>
<name>A0A9P6I7E3_9PEZI</name>
<reference evidence="2" key="1">
    <citation type="submission" date="2020-03" db="EMBL/GenBank/DDBJ databases">
        <authorList>
            <person name="He L."/>
        </authorList>
    </citation>
    <scope>NUCLEOTIDE SEQUENCE</scope>
    <source>
        <strain evidence="2">CkLH20</strain>
    </source>
</reference>
<feature type="region of interest" description="Disordered" evidence="1">
    <location>
        <begin position="33"/>
        <end position="95"/>
    </location>
</feature>
<dbReference type="GeneID" id="62160522"/>
<feature type="compositionally biased region" description="Gly residues" evidence="1">
    <location>
        <begin position="74"/>
        <end position="95"/>
    </location>
</feature>
<organism evidence="2 3">
    <name type="scientific">Colletotrichum karsti</name>
    <dbReference type="NCBI Taxonomy" id="1095194"/>
    <lineage>
        <taxon>Eukaryota</taxon>
        <taxon>Fungi</taxon>
        <taxon>Dikarya</taxon>
        <taxon>Ascomycota</taxon>
        <taxon>Pezizomycotina</taxon>
        <taxon>Sordariomycetes</taxon>
        <taxon>Hypocreomycetidae</taxon>
        <taxon>Glomerellales</taxon>
        <taxon>Glomerellaceae</taxon>
        <taxon>Colletotrichum</taxon>
        <taxon>Colletotrichum boninense species complex</taxon>
    </lineage>
</organism>
<dbReference type="Proteomes" id="UP000781932">
    <property type="component" value="Unassembled WGS sequence"/>
</dbReference>
<evidence type="ECO:0000313" key="3">
    <source>
        <dbReference type="Proteomes" id="UP000781932"/>
    </source>
</evidence>
<evidence type="ECO:0000256" key="1">
    <source>
        <dbReference type="SAM" id="MobiDB-lite"/>
    </source>
</evidence>
<proteinExistence type="predicted"/>
<dbReference type="OrthoDB" id="5988651at2759"/>
<protein>
    <submittedName>
        <fullName evidence="2">Uncharacterized protein</fullName>
    </submittedName>
</protein>
<evidence type="ECO:0000313" key="2">
    <source>
        <dbReference type="EMBL" id="KAF9877594.1"/>
    </source>
</evidence>
<comment type="caution">
    <text evidence="2">The sequence shown here is derived from an EMBL/GenBank/DDBJ whole genome shotgun (WGS) entry which is preliminary data.</text>
</comment>